<keyword evidence="5" id="KW-0804">Transcription</keyword>
<sequence>MADQPEIVVVDDERALRDAVGEYLTRHGFAVRCAGNGQQLRAALRERPADLVLLDIAMPGEDGLSIARSLRAGEFGDIGIVMLTAAGDVVDRVVGLEVGADDYVAKPADLRELLARLRAVLRRREAARLAGQQAAAAASAPAGGTARTQAAPGAATPQPAPTRRVRMGRTQLDLDARRLIGADGNEIPLGPSEFALLRAFAERPGRVLSRETLLELAHPRGEEHFDRSIDVRIARIRRKIETIPDQPSVIRTVRGAGYVFDPAAEH</sequence>
<keyword evidence="1 6" id="KW-0597">Phosphoprotein</keyword>
<feature type="domain" description="Response regulatory" evidence="9">
    <location>
        <begin position="6"/>
        <end position="121"/>
    </location>
</feature>
<dbReference type="SMART" id="SM00862">
    <property type="entry name" value="Trans_reg_C"/>
    <property type="match status" value="1"/>
</dbReference>
<evidence type="ECO:0000313" key="12">
    <source>
        <dbReference type="Proteomes" id="UP001519924"/>
    </source>
</evidence>
<proteinExistence type="predicted"/>
<accession>A0ABS7EYC6</accession>
<evidence type="ECO:0000256" key="1">
    <source>
        <dbReference type="ARBA" id="ARBA00022553"/>
    </source>
</evidence>
<keyword evidence="2" id="KW-0902">Two-component regulatory system</keyword>
<dbReference type="InterPro" id="IPR016032">
    <property type="entry name" value="Sig_transdc_resp-reg_C-effctor"/>
</dbReference>
<feature type="region of interest" description="Disordered" evidence="8">
    <location>
        <begin position="135"/>
        <end position="164"/>
    </location>
</feature>
<protein>
    <submittedName>
        <fullName evidence="11">Response regulator</fullName>
    </submittedName>
</protein>
<reference evidence="11 12" key="1">
    <citation type="submission" date="2021-08" db="EMBL/GenBank/DDBJ databases">
        <title>Caldovatus sediminis gen. nov., sp. nov., a moderately thermophilic bacterium isolated from a hot spring.</title>
        <authorList>
            <person name="Hu C.-J."/>
            <person name="Li W.-J."/>
            <person name="Xian W.-D."/>
        </authorList>
    </citation>
    <scope>NUCLEOTIDE SEQUENCE [LARGE SCALE GENOMIC DNA]</scope>
    <source>
        <strain evidence="11 12">SYSU G05006</strain>
    </source>
</reference>
<dbReference type="Gene3D" id="3.40.50.2300">
    <property type="match status" value="1"/>
</dbReference>
<dbReference type="PROSITE" id="PS51755">
    <property type="entry name" value="OMPR_PHOB"/>
    <property type="match status" value="1"/>
</dbReference>
<evidence type="ECO:0000259" key="10">
    <source>
        <dbReference type="PROSITE" id="PS51755"/>
    </source>
</evidence>
<dbReference type="RefSeq" id="WP_220115761.1">
    <property type="nucleotide sequence ID" value="NZ_JAHZUY010000003.1"/>
</dbReference>
<evidence type="ECO:0000256" key="8">
    <source>
        <dbReference type="SAM" id="MobiDB-lite"/>
    </source>
</evidence>
<dbReference type="InterPro" id="IPR039420">
    <property type="entry name" value="WalR-like"/>
</dbReference>
<dbReference type="InterPro" id="IPR001867">
    <property type="entry name" value="OmpR/PhoB-type_DNA-bd"/>
</dbReference>
<keyword evidence="12" id="KW-1185">Reference proteome</keyword>
<dbReference type="PANTHER" id="PTHR48111">
    <property type="entry name" value="REGULATOR OF RPOS"/>
    <property type="match status" value="1"/>
</dbReference>
<evidence type="ECO:0000256" key="5">
    <source>
        <dbReference type="ARBA" id="ARBA00023163"/>
    </source>
</evidence>
<keyword evidence="4 7" id="KW-0238">DNA-binding</keyword>
<dbReference type="CDD" id="cd17574">
    <property type="entry name" value="REC_OmpR"/>
    <property type="match status" value="1"/>
</dbReference>
<feature type="DNA-binding region" description="OmpR/PhoB-type" evidence="7">
    <location>
        <begin position="162"/>
        <end position="262"/>
    </location>
</feature>
<name>A0ABS7EYC6_9PROT</name>
<dbReference type="InterPro" id="IPR001789">
    <property type="entry name" value="Sig_transdc_resp-reg_receiver"/>
</dbReference>
<dbReference type="Gene3D" id="6.10.250.690">
    <property type="match status" value="1"/>
</dbReference>
<dbReference type="Proteomes" id="UP001519924">
    <property type="component" value="Unassembled WGS sequence"/>
</dbReference>
<dbReference type="SUPFAM" id="SSF46894">
    <property type="entry name" value="C-terminal effector domain of the bipartite response regulators"/>
    <property type="match status" value="1"/>
</dbReference>
<dbReference type="SUPFAM" id="SSF52172">
    <property type="entry name" value="CheY-like"/>
    <property type="match status" value="1"/>
</dbReference>
<dbReference type="PROSITE" id="PS50110">
    <property type="entry name" value="RESPONSE_REGULATORY"/>
    <property type="match status" value="1"/>
</dbReference>
<dbReference type="CDD" id="cd00383">
    <property type="entry name" value="trans_reg_C"/>
    <property type="match status" value="1"/>
</dbReference>
<evidence type="ECO:0000256" key="6">
    <source>
        <dbReference type="PROSITE-ProRule" id="PRU00169"/>
    </source>
</evidence>
<feature type="compositionally biased region" description="Low complexity" evidence="8">
    <location>
        <begin position="135"/>
        <end position="157"/>
    </location>
</feature>
<dbReference type="InterPro" id="IPR036388">
    <property type="entry name" value="WH-like_DNA-bd_sf"/>
</dbReference>
<evidence type="ECO:0000313" key="11">
    <source>
        <dbReference type="EMBL" id="MBW8268253.1"/>
    </source>
</evidence>
<evidence type="ECO:0000259" key="9">
    <source>
        <dbReference type="PROSITE" id="PS50110"/>
    </source>
</evidence>
<evidence type="ECO:0000256" key="7">
    <source>
        <dbReference type="PROSITE-ProRule" id="PRU01091"/>
    </source>
</evidence>
<evidence type="ECO:0000256" key="4">
    <source>
        <dbReference type="ARBA" id="ARBA00023125"/>
    </source>
</evidence>
<dbReference type="InterPro" id="IPR011006">
    <property type="entry name" value="CheY-like_superfamily"/>
</dbReference>
<comment type="caution">
    <text evidence="11">The sequence shown here is derived from an EMBL/GenBank/DDBJ whole genome shotgun (WGS) entry which is preliminary data.</text>
</comment>
<feature type="domain" description="OmpR/PhoB-type" evidence="10">
    <location>
        <begin position="162"/>
        <end position="262"/>
    </location>
</feature>
<gene>
    <name evidence="11" type="ORF">K1J50_02005</name>
</gene>
<dbReference type="EMBL" id="JAHZUY010000003">
    <property type="protein sequence ID" value="MBW8268253.1"/>
    <property type="molecule type" value="Genomic_DNA"/>
</dbReference>
<organism evidence="11 12">
    <name type="scientific">Caldovatus aquaticus</name>
    <dbReference type="NCBI Taxonomy" id="2865671"/>
    <lineage>
        <taxon>Bacteria</taxon>
        <taxon>Pseudomonadati</taxon>
        <taxon>Pseudomonadota</taxon>
        <taxon>Alphaproteobacteria</taxon>
        <taxon>Acetobacterales</taxon>
        <taxon>Roseomonadaceae</taxon>
        <taxon>Caldovatus</taxon>
    </lineage>
</organism>
<dbReference type="Gene3D" id="1.10.10.10">
    <property type="entry name" value="Winged helix-like DNA-binding domain superfamily/Winged helix DNA-binding domain"/>
    <property type="match status" value="1"/>
</dbReference>
<feature type="modified residue" description="4-aspartylphosphate" evidence="6">
    <location>
        <position position="55"/>
    </location>
</feature>
<evidence type="ECO:0000256" key="3">
    <source>
        <dbReference type="ARBA" id="ARBA00023015"/>
    </source>
</evidence>
<keyword evidence="3" id="KW-0805">Transcription regulation</keyword>
<dbReference type="PANTHER" id="PTHR48111:SF4">
    <property type="entry name" value="DNA-BINDING DUAL TRANSCRIPTIONAL REGULATOR OMPR"/>
    <property type="match status" value="1"/>
</dbReference>
<dbReference type="SMART" id="SM00448">
    <property type="entry name" value="REC"/>
    <property type="match status" value="1"/>
</dbReference>
<evidence type="ECO:0000256" key="2">
    <source>
        <dbReference type="ARBA" id="ARBA00023012"/>
    </source>
</evidence>
<dbReference type="Pfam" id="PF00072">
    <property type="entry name" value="Response_reg"/>
    <property type="match status" value="1"/>
</dbReference>
<dbReference type="Pfam" id="PF00486">
    <property type="entry name" value="Trans_reg_C"/>
    <property type="match status" value="1"/>
</dbReference>